<dbReference type="GO" id="GO:0005634">
    <property type="term" value="C:nucleus"/>
    <property type="evidence" value="ECO:0000318"/>
    <property type="project" value="GO_Central"/>
</dbReference>
<dbReference type="PANTHER" id="PTHR45646">
    <property type="entry name" value="SERINE/THREONINE-PROTEIN KINASE DOA-RELATED"/>
    <property type="match status" value="1"/>
</dbReference>
<dbReference type="InterPro" id="IPR008271">
    <property type="entry name" value="Ser/Thr_kinase_AS"/>
</dbReference>
<evidence type="ECO:0000313" key="8">
    <source>
        <dbReference type="Proteomes" id="UP000000600"/>
    </source>
</evidence>
<feature type="domain" description="Protein kinase" evidence="6">
    <location>
        <begin position="98"/>
        <end position="409"/>
    </location>
</feature>
<accession>A0DVU6</accession>
<dbReference type="eggNOG" id="KOG0671">
    <property type="taxonomic scope" value="Eukaryota"/>
</dbReference>
<evidence type="ECO:0000256" key="2">
    <source>
        <dbReference type="ARBA" id="ARBA00022679"/>
    </source>
</evidence>
<keyword evidence="3" id="KW-0547">Nucleotide-binding</keyword>
<dbReference type="KEGG" id="ptm:GSPATT00020816001"/>
<keyword evidence="4" id="KW-0418">Kinase</keyword>
<evidence type="ECO:0000256" key="1">
    <source>
        <dbReference type="ARBA" id="ARBA00022527"/>
    </source>
</evidence>
<protein>
    <recommendedName>
        <fullName evidence="6">Protein kinase domain-containing protein</fullName>
    </recommendedName>
</protein>
<dbReference type="PROSITE" id="PS00108">
    <property type="entry name" value="PROTEIN_KINASE_ST"/>
    <property type="match status" value="1"/>
</dbReference>
<dbReference type="SMART" id="SM00220">
    <property type="entry name" value="S_TKc"/>
    <property type="match status" value="1"/>
</dbReference>
<dbReference type="EMBL" id="CT868607">
    <property type="protein sequence ID" value="CAK87163.1"/>
    <property type="molecule type" value="Genomic_DNA"/>
</dbReference>
<dbReference type="SUPFAM" id="SSF56112">
    <property type="entry name" value="Protein kinase-like (PK-like)"/>
    <property type="match status" value="1"/>
</dbReference>
<evidence type="ECO:0000256" key="5">
    <source>
        <dbReference type="ARBA" id="ARBA00022840"/>
    </source>
</evidence>
<dbReference type="Proteomes" id="UP000000600">
    <property type="component" value="Unassembled WGS sequence"/>
</dbReference>
<proteinExistence type="predicted"/>
<evidence type="ECO:0000256" key="3">
    <source>
        <dbReference type="ARBA" id="ARBA00022741"/>
    </source>
</evidence>
<dbReference type="Gene3D" id="1.10.510.10">
    <property type="entry name" value="Transferase(Phosphotransferase) domain 1"/>
    <property type="match status" value="1"/>
</dbReference>
<keyword evidence="2" id="KW-0808">Transferase</keyword>
<dbReference type="OrthoDB" id="283111at2759"/>
<evidence type="ECO:0000256" key="4">
    <source>
        <dbReference type="ARBA" id="ARBA00022777"/>
    </source>
</evidence>
<dbReference type="STRING" id="5888.A0DVU6"/>
<dbReference type="Gene3D" id="3.30.200.20">
    <property type="entry name" value="Phosphorylase Kinase, domain 1"/>
    <property type="match status" value="1"/>
</dbReference>
<dbReference type="AlphaFoldDB" id="A0DVU6"/>
<dbReference type="OMA" id="AYMHHLH"/>
<dbReference type="PANTHER" id="PTHR45646:SF11">
    <property type="entry name" value="SERINE_THREONINE-PROTEIN KINASE DOA"/>
    <property type="match status" value="1"/>
</dbReference>
<dbReference type="InterPro" id="IPR011009">
    <property type="entry name" value="Kinase-like_dom_sf"/>
</dbReference>
<dbReference type="HOGENOM" id="CLU_000288_5_16_1"/>
<keyword evidence="5" id="KW-0067">ATP-binding</keyword>
<organism evidence="7 8">
    <name type="scientific">Paramecium tetraurelia</name>
    <dbReference type="NCBI Taxonomy" id="5888"/>
    <lineage>
        <taxon>Eukaryota</taxon>
        <taxon>Sar</taxon>
        <taxon>Alveolata</taxon>
        <taxon>Ciliophora</taxon>
        <taxon>Intramacronucleata</taxon>
        <taxon>Oligohymenophorea</taxon>
        <taxon>Peniculida</taxon>
        <taxon>Parameciidae</taxon>
        <taxon>Paramecium</taxon>
    </lineage>
</organism>
<dbReference type="InterPro" id="IPR051175">
    <property type="entry name" value="CLK_kinases"/>
</dbReference>
<dbReference type="GO" id="GO:0004674">
    <property type="term" value="F:protein serine/threonine kinase activity"/>
    <property type="evidence" value="ECO:0000318"/>
    <property type="project" value="GO_Central"/>
</dbReference>
<reference evidence="7 8" key="1">
    <citation type="journal article" date="2006" name="Nature">
        <title>Global trends of whole-genome duplications revealed by the ciliate Paramecium tetraurelia.</title>
        <authorList>
            <consortium name="Genoscope"/>
            <person name="Aury J.-M."/>
            <person name="Jaillon O."/>
            <person name="Duret L."/>
            <person name="Noel B."/>
            <person name="Jubin C."/>
            <person name="Porcel B.M."/>
            <person name="Segurens B."/>
            <person name="Daubin V."/>
            <person name="Anthouard V."/>
            <person name="Aiach N."/>
            <person name="Arnaiz O."/>
            <person name="Billaut A."/>
            <person name="Beisson J."/>
            <person name="Blanc I."/>
            <person name="Bouhouche K."/>
            <person name="Camara F."/>
            <person name="Duharcourt S."/>
            <person name="Guigo R."/>
            <person name="Gogendeau D."/>
            <person name="Katinka M."/>
            <person name="Keller A.-M."/>
            <person name="Kissmehl R."/>
            <person name="Klotz C."/>
            <person name="Koll F."/>
            <person name="Le Moue A."/>
            <person name="Lepere C."/>
            <person name="Malinsky S."/>
            <person name="Nowacki M."/>
            <person name="Nowak J.K."/>
            <person name="Plattner H."/>
            <person name="Poulain J."/>
            <person name="Ruiz F."/>
            <person name="Serrano V."/>
            <person name="Zagulski M."/>
            <person name="Dessen P."/>
            <person name="Betermier M."/>
            <person name="Weissenbach J."/>
            <person name="Scarpelli C."/>
            <person name="Schachter V."/>
            <person name="Sperling L."/>
            <person name="Meyer E."/>
            <person name="Cohen J."/>
            <person name="Wincker P."/>
        </authorList>
    </citation>
    <scope>NUCLEOTIDE SEQUENCE [LARGE SCALE GENOMIC DNA]</scope>
    <source>
        <strain evidence="7 8">Stock d4-2</strain>
    </source>
</reference>
<sequence>MRFNFCTFNYTAYGKLINQCIRKNKQFILCQTTRIFYIQVDDSLEYGINNLSTFYLVIGMEWSRSREREKMRKQREKVDTKKEKHYKLQKDEIFNQRYLFVQAISDGTFGRVVRVFDGGENDFKAIKIIKSVKRHIQSAKIEYGILRTIHQQNQYHPGNEKIVRAYEAFSHKDNYCIVFEDLGLSLYDFMRGKYFGGFELKAVQQILFDCLQGLDFMHASGYTHTDLKPENILLIDKQQKGKKENHYHVKIIDLGGAVFQTECHSQLINTRQYRAPEVILKNNWTNLSDMWCMGCIAVELFTGQQLFRPKGNDFFHLAMIEKHCGPIPIEMIQQCRNEAREYFNEYQLNDSFLKWPDDSIMVQELSLMKVFRAFIPQNQYELINLIENLIVIEPLKRLTPKQALEHDFFKLKFN</sequence>
<dbReference type="InParanoid" id="A0DVU6"/>
<evidence type="ECO:0000259" key="6">
    <source>
        <dbReference type="PROSITE" id="PS50011"/>
    </source>
</evidence>
<dbReference type="GO" id="GO:0005524">
    <property type="term" value="F:ATP binding"/>
    <property type="evidence" value="ECO:0007669"/>
    <property type="project" value="UniProtKB-KW"/>
</dbReference>
<name>A0DVU6_PARTE</name>
<dbReference type="RefSeq" id="XP_001454560.1">
    <property type="nucleotide sequence ID" value="XM_001454523.1"/>
</dbReference>
<dbReference type="InterPro" id="IPR000719">
    <property type="entry name" value="Prot_kinase_dom"/>
</dbReference>
<dbReference type="PROSITE" id="PS50011">
    <property type="entry name" value="PROTEIN_KINASE_DOM"/>
    <property type="match status" value="1"/>
</dbReference>
<keyword evidence="8" id="KW-1185">Reference proteome</keyword>
<dbReference type="GO" id="GO:0043484">
    <property type="term" value="P:regulation of RNA splicing"/>
    <property type="evidence" value="ECO:0000318"/>
    <property type="project" value="GO_Central"/>
</dbReference>
<dbReference type="GeneID" id="5040345"/>
<gene>
    <name evidence="7" type="ORF">GSPATT00020816001</name>
</gene>
<keyword evidence="1" id="KW-0723">Serine/threonine-protein kinase</keyword>
<dbReference type="Pfam" id="PF00069">
    <property type="entry name" value="Pkinase"/>
    <property type="match status" value="1"/>
</dbReference>
<evidence type="ECO:0000313" key="7">
    <source>
        <dbReference type="EMBL" id="CAK87163.1"/>
    </source>
</evidence>